<protein>
    <submittedName>
        <fullName evidence="1">Uncharacterized protein</fullName>
    </submittedName>
</protein>
<reference evidence="1" key="1">
    <citation type="submission" date="2023-04" db="EMBL/GenBank/DDBJ databases">
        <title>Draft Genome sequencing of Naganishia species isolated from polar environments using Oxford Nanopore Technology.</title>
        <authorList>
            <person name="Leo P."/>
            <person name="Venkateswaran K."/>
        </authorList>
    </citation>
    <scope>NUCLEOTIDE SEQUENCE</scope>
    <source>
        <strain evidence="1">MNA-CCFEE 5423</strain>
    </source>
</reference>
<comment type="caution">
    <text evidence="1">The sequence shown here is derived from an EMBL/GenBank/DDBJ whole genome shotgun (WGS) entry which is preliminary data.</text>
</comment>
<dbReference type="EMBL" id="JASBWT010000002">
    <property type="protein sequence ID" value="KAJ9107308.1"/>
    <property type="molecule type" value="Genomic_DNA"/>
</dbReference>
<keyword evidence="2" id="KW-1185">Reference proteome</keyword>
<sequence>MSTLRSIRPVLRRSAQSIRPSIGSGVRGGGKTSVRGYATTYVANSFSLSGSRYARTGAVAVTASVAIAISLYLGNAWQPIAMDAQPQDGEEEEEDEGITQPSGQKLISMQEVAKHNTRDDCWVVVQGNVYDVTDFLPLHPGGAGVVLQHAGDDATEVFMPLHPPNTLEDNLRPDQILGPVDPTTVQPRGPRVLTEDEKRVRNAKEDMPPVDAMLNLEDFEKLAEKVLSKTAWAYYRSAVFYNNEAAWKRYFFRPRVLRSARFVDPSSEMLGMPVSIPVYVSPAAMAKLGHPLGEVNITRAAGKAGIIQGISANASCSLEEMVDAQTEDQNLIFQIYLNKDRPASEKLLKKVEDLGCKAIMFTVDAPIPGFRTLDAPPSAKEDKNKSAAPVGIAQAISGYQDDNLVWEDIAFIRSNHGGRQLNFSPAPIDILYEIRQQKPELLEKMEVYVDGGVKHGTDVVKALALGAKGVGLGRAFLYANGTYGEEGCIKTIEIMQKEICTAMALLGAHTVKDLKPEMVKPLGFIPATA</sequence>
<dbReference type="Proteomes" id="UP001227268">
    <property type="component" value="Unassembled WGS sequence"/>
</dbReference>
<gene>
    <name evidence="1" type="ORF">QFC21_000758</name>
</gene>
<evidence type="ECO:0000313" key="1">
    <source>
        <dbReference type="EMBL" id="KAJ9107308.1"/>
    </source>
</evidence>
<proteinExistence type="predicted"/>
<evidence type="ECO:0000313" key="2">
    <source>
        <dbReference type="Proteomes" id="UP001227268"/>
    </source>
</evidence>
<name>A0ACC2W761_9TREE</name>
<organism evidence="1 2">
    <name type="scientific">Naganishia friedmannii</name>
    <dbReference type="NCBI Taxonomy" id="89922"/>
    <lineage>
        <taxon>Eukaryota</taxon>
        <taxon>Fungi</taxon>
        <taxon>Dikarya</taxon>
        <taxon>Basidiomycota</taxon>
        <taxon>Agaricomycotina</taxon>
        <taxon>Tremellomycetes</taxon>
        <taxon>Filobasidiales</taxon>
        <taxon>Filobasidiaceae</taxon>
        <taxon>Naganishia</taxon>
    </lineage>
</organism>
<accession>A0ACC2W761</accession>